<feature type="compositionally biased region" description="Basic and acidic residues" evidence="1">
    <location>
        <begin position="57"/>
        <end position="72"/>
    </location>
</feature>
<feature type="compositionally biased region" description="Basic residues" evidence="1">
    <location>
        <begin position="45"/>
        <end position="56"/>
    </location>
</feature>
<gene>
    <name evidence="2" type="ORF">TCIL3000_9_2330</name>
</gene>
<evidence type="ECO:0000256" key="1">
    <source>
        <dbReference type="SAM" id="MobiDB-lite"/>
    </source>
</evidence>
<dbReference type="EMBL" id="HE575322">
    <property type="protein sequence ID" value="CCC92836.1"/>
    <property type="molecule type" value="Genomic_DNA"/>
</dbReference>
<dbReference type="AlphaFoldDB" id="G0UTX2"/>
<feature type="region of interest" description="Disordered" evidence="1">
    <location>
        <begin position="33"/>
        <end position="102"/>
    </location>
</feature>
<reference evidence="2" key="1">
    <citation type="journal article" date="2012" name="Proc. Natl. Acad. Sci. U.S.A.">
        <title>Antigenic diversity is generated by distinct evolutionary mechanisms in African trypanosome species.</title>
        <authorList>
            <person name="Jackson A.P."/>
            <person name="Berry A."/>
            <person name="Aslett M."/>
            <person name="Allison H.C."/>
            <person name="Burton P."/>
            <person name="Vavrova-Anderson J."/>
            <person name="Brown R."/>
            <person name="Browne H."/>
            <person name="Corton N."/>
            <person name="Hauser H."/>
            <person name="Gamble J."/>
            <person name="Gilderthorp R."/>
            <person name="Marcello L."/>
            <person name="McQuillan J."/>
            <person name="Otto T.D."/>
            <person name="Quail M.A."/>
            <person name="Sanders M.J."/>
            <person name="van Tonder A."/>
            <person name="Ginger M.L."/>
            <person name="Field M.C."/>
            <person name="Barry J.D."/>
            <person name="Hertz-Fowler C."/>
            <person name="Berriman M."/>
        </authorList>
    </citation>
    <scope>NUCLEOTIDE SEQUENCE</scope>
    <source>
        <strain evidence="2">IL3000</strain>
    </source>
</reference>
<protein>
    <submittedName>
        <fullName evidence="2">Uncharacterized protein</fullName>
    </submittedName>
</protein>
<proteinExistence type="predicted"/>
<sequence length="146" mass="16145">MSAFVVPHCLRLYTRCIHPRNVCVLFTPVAWHTSGKGDSSSRKSGSSRRSSKSKRKSDRESHNRVSSENGKELKKHPVTSCTFTQQLQPPAGEVRVANTPSSASWVPTVQDYEALTVDLLLYRRESVEAVLAALSKDTCPVEDASE</sequence>
<organism evidence="2">
    <name type="scientific">Trypanosoma congolense (strain IL3000)</name>
    <dbReference type="NCBI Taxonomy" id="1068625"/>
    <lineage>
        <taxon>Eukaryota</taxon>
        <taxon>Discoba</taxon>
        <taxon>Euglenozoa</taxon>
        <taxon>Kinetoplastea</taxon>
        <taxon>Metakinetoplastina</taxon>
        <taxon>Trypanosomatida</taxon>
        <taxon>Trypanosomatidae</taxon>
        <taxon>Trypanosoma</taxon>
        <taxon>Nannomonas</taxon>
    </lineage>
</organism>
<evidence type="ECO:0000313" key="2">
    <source>
        <dbReference type="EMBL" id="CCC92836.1"/>
    </source>
</evidence>
<name>G0UTX2_TRYCI</name>
<feature type="non-terminal residue" evidence="2">
    <location>
        <position position="146"/>
    </location>
</feature>
<accession>G0UTX2</accession>
<feature type="compositionally biased region" description="Polar residues" evidence="1">
    <location>
        <begin position="79"/>
        <end position="88"/>
    </location>
</feature>
<feature type="compositionally biased region" description="Low complexity" evidence="1">
    <location>
        <begin position="34"/>
        <end position="44"/>
    </location>
</feature>